<evidence type="ECO:0000256" key="3">
    <source>
        <dbReference type="ARBA" id="ARBA00023125"/>
    </source>
</evidence>
<dbReference type="InterPro" id="IPR031061">
    <property type="entry name" value="HMGB_plant"/>
</dbReference>
<evidence type="ECO:0000256" key="1">
    <source>
        <dbReference type="ARBA" id="ARBA00004123"/>
    </source>
</evidence>
<name>A0AAP0WXF7_LIQFO</name>
<feature type="region of interest" description="Disordered" evidence="6">
    <location>
        <begin position="226"/>
        <end position="246"/>
    </location>
</feature>
<feature type="region of interest" description="Disordered" evidence="6">
    <location>
        <begin position="11"/>
        <end position="85"/>
    </location>
</feature>
<dbReference type="Gene3D" id="1.10.30.10">
    <property type="entry name" value="High mobility group box domain"/>
    <property type="match status" value="1"/>
</dbReference>
<evidence type="ECO:0000313" key="8">
    <source>
        <dbReference type="EMBL" id="KAK9283794.1"/>
    </source>
</evidence>
<evidence type="ECO:0000313" key="9">
    <source>
        <dbReference type="Proteomes" id="UP001415857"/>
    </source>
</evidence>
<dbReference type="SMART" id="SM00398">
    <property type="entry name" value="HMG"/>
    <property type="match status" value="1"/>
</dbReference>
<evidence type="ECO:0000256" key="2">
    <source>
        <dbReference type="ARBA" id="ARBA00008774"/>
    </source>
</evidence>
<accession>A0AAP0WXF7</accession>
<dbReference type="GO" id="GO:0003677">
    <property type="term" value="F:DNA binding"/>
    <property type="evidence" value="ECO:0007669"/>
    <property type="project" value="UniProtKB-UniRule"/>
</dbReference>
<dbReference type="GO" id="GO:0003682">
    <property type="term" value="F:chromatin binding"/>
    <property type="evidence" value="ECO:0007669"/>
    <property type="project" value="UniProtKB-ARBA"/>
</dbReference>
<dbReference type="Pfam" id="PF00505">
    <property type="entry name" value="HMG_box"/>
    <property type="match status" value="1"/>
</dbReference>
<evidence type="ECO:0000256" key="6">
    <source>
        <dbReference type="SAM" id="MobiDB-lite"/>
    </source>
</evidence>
<feature type="domain" description="HMG box" evidence="7">
    <location>
        <begin position="154"/>
        <end position="223"/>
    </location>
</feature>
<organism evidence="8 9">
    <name type="scientific">Liquidambar formosana</name>
    <name type="common">Formosan gum</name>
    <dbReference type="NCBI Taxonomy" id="63359"/>
    <lineage>
        <taxon>Eukaryota</taxon>
        <taxon>Viridiplantae</taxon>
        <taxon>Streptophyta</taxon>
        <taxon>Embryophyta</taxon>
        <taxon>Tracheophyta</taxon>
        <taxon>Spermatophyta</taxon>
        <taxon>Magnoliopsida</taxon>
        <taxon>eudicotyledons</taxon>
        <taxon>Gunneridae</taxon>
        <taxon>Pentapetalae</taxon>
        <taxon>Saxifragales</taxon>
        <taxon>Altingiaceae</taxon>
        <taxon>Liquidambar</taxon>
    </lineage>
</organism>
<comment type="similarity">
    <text evidence="2">Belongs to the HMGB family.</text>
</comment>
<keyword evidence="4 5" id="KW-0539">Nucleus</keyword>
<evidence type="ECO:0000256" key="5">
    <source>
        <dbReference type="PROSITE-ProRule" id="PRU00267"/>
    </source>
</evidence>
<evidence type="ECO:0000256" key="4">
    <source>
        <dbReference type="ARBA" id="ARBA00023242"/>
    </source>
</evidence>
<dbReference type="Proteomes" id="UP001415857">
    <property type="component" value="Unassembled WGS sequence"/>
</dbReference>
<feature type="DNA-binding region" description="HMG box" evidence="5">
    <location>
        <begin position="154"/>
        <end position="223"/>
    </location>
</feature>
<dbReference type="PROSITE" id="PS50118">
    <property type="entry name" value="HMG_BOX_2"/>
    <property type="match status" value="1"/>
</dbReference>
<comment type="caution">
    <text evidence="8">The sequence shown here is derived from an EMBL/GenBank/DDBJ whole genome shotgun (WGS) entry which is preliminary data.</text>
</comment>
<dbReference type="GO" id="GO:0030527">
    <property type="term" value="F:structural constituent of chromatin"/>
    <property type="evidence" value="ECO:0007669"/>
    <property type="project" value="UniProtKB-ARBA"/>
</dbReference>
<dbReference type="PANTHER" id="PTHR46261">
    <property type="entry name" value="HIGH MOBILITY GROUP B PROTEIN 4-RELATED"/>
    <property type="match status" value="1"/>
</dbReference>
<reference evidence="8 9" key="1">
    <citation type="journal article" date="2024" name="Plant J.">
        <title>Genome sequences and population genomics reveal climatic adaptation and genomic divergence between two closely related sweetgum species.</title>
        <authorList>
            <person name="Xu W.Q."/>
            <person name="Ren C.Q."/>
            <person name="Zhang X.Y."/>
            <person name="Comes H.P."/>
            <person name="Liu X.H."/>
            <person name="Li Y.G."/>
            <person name="Kettle C.J."/>
            <person name="Jalonen R."/>
            <person name="Gaisberger H."/>
            <person name="Ma Y.Z."/>
            <person name="Qiu Y.X."/>
        </authorList>
    </citation>
    <scope>NUCLEOTIDE SEQUENCE [LARGE SCALE GENOMIC DNA]</scope>
    <source>
        <strain evidence="8">Hangzhou</strain>
    </source>
</reference>
<dbReference type="EMBL" id="JBBPBK010000006">
    <property type="protein sequence ID" value="KAK9283794.1"/>
    <property type="molecule type" value="Genomic_DNA"/>
</dbReference>
<protein>
    <recommendedName>
        <fullName evidence="7">HMG box domain-containing protein</fullName>
    </recommendedName>
</protein>
<feature type="region of interest" description="Disordered" evidence="6">
    <location>
        <begin position="103"/>
        <end position="156"/>
    </location>
</feature>
<keyword evidence="9" id="KW-1185">Reference proteome</keyword>
<dbReference type="GO" id="GO:0005634">
    <property type="term" value="C:nucleus"/>
    <property type="evidence" value="ECO:0007669"/>
    <property type="project" value="UniProtKB-SubCell"/>
</dbReference>
<dbReference type="PANTHER" id="PTHR46261:SF14">
    <property type="entry name" value="HIGH MOBILITY GROUP B PROTEIN 1-LIKE ISOFORM X1"/>
    <property type="match status" value="1"/>
</dbReference>
<dbReference type="CDD" id="cd22005">
    <property type="entry name" value="HMG-box_AtHMGB1-like"/>
    <property type="match status" value="1"/>
</dbReference>
<gene>
    <name evidence="8" type="ORF">L1049_012047</name>
</gene>
<dbReference type="GO" id="GO:0000785">
    <property type="term" value="C:chromatin"/>
    <property type="evidence" value="ECO:0007669"/>
    <property type="project" value="UniProtKB-ARBA"/>
</dbReference>
<feature type="compositionally biased region" description="Basic and acidic residues" evidence="6">
    <location>
        <begin position="133"/>
        <end position="153"/>
    </location>
</feature>
<feature type="compositionally biased region" description="Basic and acidic residues" evidence="6">
    <location>
        <begin position="52"/>
        <end position="80"/>
    </location>
</feature>
<evidence type="ECO:0000259" key="7">
    <source>
        <dbReference type="PROSITE" id="PS50118"/>
    </source>
</evidence>
<dbReference type="InterPro" id="IPR009071">
    <property type="entry name" value="HMG_box_dom"/>
</dbReference>
<dbReference type="InterPro" id="IPR036910">
    <property type="entry name" value="HMG_box_dom_sf"/>
</dbReference>
<dbReference type="GO" id="GO:0006325">
    <property type="term" value="P:chromatin organization"/>
    <property type="evidence" value="ECO:0007669"/>
    <property type="project" value="UniProtKB-ARBA"/>
</dbReference>
<dbReference type="SUPFAM" id="SSF47095">
    <property type="entry name" value="HMG-box"/>
    <property type="match status" value="1"/>
</dbReference>
<feature type="compositionally biased region" description="Basic and acidic residues" evidence="6">
    <location>
        <begin position="109"/>
        <end position="124"/>
    </location>
</feature>
<keyword evidence="3 5" id="KW-0238">DNA-binding</keyword>
<comment type="subcellular location">
    <subcellularLocation>
        <location evidence="1">Nucleus</location>
    </subcellularLocation>
</comment>
<dbReference type="AlphaFoldDB" id="A0AAP0WXF7"/>
<proteinExistence type="inferred from homology"/>
<sequence length="293" mass="32784">MGWLGFLSSFRPLRSSKGCHCRRRRDKEEEEEEVAAPPPPSKGGGGGWGGLWKREEDADESRSVSGRVADDEKPMGGESRHRQRFGLRCSSIEGTLLLTMKVAKGKAAVRRDRKDVLKPVDDRKVGKRTAASKADKGSEKQAKGKLAKNDPNKPKRPLSAFFVFLEEFRKTYKQEHPNVKAVSAVGKAGGGKWKSMSDAEKAPYEAKAAKRKSEYEKLMAAYNKKQESTADEVDESDKSKSEVSDEDDEESGEVIFLRYNLLHRLLCRDIPYSYICYLCSDFASDLASFMLSL</sequence>